<dbReference type="Pfam" id="PF01061">
    <property type="entry name" value="ABC2_membrane"/>
    <property type="match status" value="1"/>
</dbReference>
<keyword evidence="5" id="KW-0046">Antibiotic resistance</keyword>
<dbReference type="EMBL" id="BAAAHE010000047">
    <property type="protein sequence ID" value="GAA0634878.1"/>
    <property type="molecule type" value="Genomic_DNA"/>
</dbReference>
<dbReference type="PANTHER" id="PTHR43229">
    <property type="entry name" value="NODULATION PROTEIN J"/>
    <property type="match status" value="1"/>
</dbReference>
<keyword evidence="6" id="KW-0813">Transport</keyword>
<keyword evidence="6" id="KW-1003">Cell membrane</keyword>
<keyword evidence="4 6" id="KW-0472">Membrane</keyword>
<reference evidence="9" key="1">
    <citation type="journal article" date="2019" name="Int. J. Syst. Evol. Microbiol.">
        <title>The Global Catalogue of Microorganisms (GCM) 10K type strain sequencing project: providing services to taxonomists for standard genome sequencing and annotation.</title>
        <authorList>
            <consortium name="The Broad Institute Genomics Platform"/>
            <consortium name="The Broad Institute Genome Sequencing Center for Infectious Disease"/>
            <person name="Wu L."/>
            <person name="Ma J."/>
        </authorList>
    </citation>
    <scope>NUCLEOTIDE SEQUENCE [LARGE SCALE GENOMIC DNA]</scope>
    <source>
        <strain evidence="9">JCM 10671</strain>
    </source>
</reference>
<name>A0ABP3SDY2_9ACTN</name>
<feature type="transmembrane region" description="Helical" evidence="6">
    <location>
        <begin position="38"/>
        <end position="58"/>
    </location>
</feature>
<keyword evidence="3 6" id="KW-1133">Transmembrane helix</keyword>
<comment type="caution">
    <text evidence="8">The sequence shown here is derived from an EMBL/GenBank/DDBJ whole genome shotgun (WGS) entry which is preliminary data.</text>
</comment>
<feature type="transmembrane region" description="Helical" evidence="6">
    <location>
        <begin position="78"/>
        <end position="97"/>
    </location>
</feature>
<evidence type="ECO:0000313" key="9">
    <source>
        <dbReference type="Proteomes" id="UP001500957"/>
    </source>
</evidence>
<dbReference type="PROSITE" id="PS51012">
    <property type="entry name" value="ABC_TM2"/>
    <property type="match status" value="1"/>
</dbReference>
<keyword evidence="9" id="KW-1185">Reference proteome</keyword>
<evidence type="ECO:0000313" key="8">
    <source>
        <dbReference type="EMBL" id="GAA0634878.1"/>
    </source>
</evidence>
<feature type="transmembrane region" description="Helical" evidence="6">
    <location>
        <begin position="162"/>
        <end position="181"/>
    </location>
</feature>
<keyword evidence="2 6" id="KW-0812">Transmembrane</keyword>
<sequence length="270" mass="28574">MTAVGRVLPPLPRVGRPALGAGRHVVERNALFFRGHMLVILGGFLEALFYLLSIGVGIADLVGDVEGPGGRPLEYTEFVAPAMLAASAMNGAVMESFNIMAKLHLSKAYEAVLATPITIRDIAVGEIAWTLMRGGAYSAAFLAVMAALGLCSSWWAVLALPAALLVGFTFAALGLAAVALIRGWQDFEWVMTGVLPMFLFSATFAPLSTYPDPVAWLARVLPLYHGVALLRGLTTGAVDAALLLHVLYLTGLGAGACWLAIRRLEAKLIT</sequence>
<dbReference type="PANTHER" id="PTHR43229:SF2">
    <property type="entry name" value="NODULATION PROTEIN J"/>
    <property type="match status" value="1"/>
</dbReference>
<evidence type="ECO:0000256" key="5">
    <source>
        <dbReference type="ARBA" id="ARBA00023251"/>
    </source>
</evidence>
<dbReference type="PRINTS" id="PR00164">
    <property type="entry name" value="ABC2TRNSPORT"/>
</dbReference>
<feature type="transmembrane region" description="Helical" evidence="6">
    <location>
        <begin position="240"/>
        <end position="261"/>
    </location>
</feature>
<feature type="domain" description="ABC transmembrane type-2" evidence="7">
    <location>
        <begin position="38"/>
        <end position="267"/>
    </location>
</feature>
<dbReference type="InterPro" id="IPR013525">
    <property type="entry name" value="ABC2_TM"/>
</dbReference>
<gene>
    <name evidence="8" type="ORF">GCM10009547_43730</name>
</gene>
<evidence type="ECO:0000256" key="1">
    <source>
        <dbReference type="ARBA" id="ARBA00004141"/>
    </source>
</evidence>
<dbReference type="Proteomes" id="UP001500957">
    <property type="component" value="Unassembled WGS sequence"/>
</dbReference>
<dbReference type="PIRSF" id="PIRSF006648">
    <property type="entry name" value="DrrB"/>
    <property type="match status" value="1"/>
</dbReference>
<accession>A0ABP3SDY2</accession>
<evidence type="ECO:0000256" key="2">
    <source>
        <dbReference type="ARBA" id="ARBA00022692"/>
    </source>
</evidence>
<dbReference type="RefSeq" id="WP_344608795.1">
    <property type="nucleotide sequence ID" value="NZ_BAAAHE010000047.1"/>
</dbReference>
<feature type="transmembrane region" description="Helical" evidence="6">
    <location>
        <begin position="136"/>
        <end position="156"/>
    </location>
</feature>
<evidence type="ECO:0000259" key="7">
    <source>
        <dbReference type="PROSITE" id="PS51012"/>
    </source>
</evidence>
<evidence type="ECO:0000256" key="4">
    <source>
        <dbReference type="ARBA" id="ARBA00023136"/>
    </source>
</evidence>
<evidence type="ECO:0000256" key="3">
    <source>
        <dbReference type="ARBA" id="ARBA00022989"/>
    </source>
</evidence>
<comment type="similarity">
    <text evidence="6">Belongs to the ABC-2 integral membrane protein family.</text>
</comment>
<comment type="subcellular location">
    <subcellularLocation>
        <location evidence="6">Cell membrane</location>
        <topology evidence="6">Multi-pass membrane protein</topology>
    </subcellularLocation>
    <subcellularLocation>
        <location evidence="1">Membrane</location>
        <topology evidence="1">Multi-pass membrane protein</topology>
    </subcellularLocation>
</comment>
<evidence type="ECO:0000256" key="6">
    <source>
        <dbReference type="RuleBase" id="RU361157"/>
    </source>
</evidence>
<dbReference type="InterPro" id="IPR051784">
    <property type="entry name" value="Nod_factor_ABC_transporter"/>
</dbReference>
<proteinExistence type="inferred from homology"/>
<feature type="transmembrane region" description="Helical" evidence="6">
    <location>
        <begin position="188"/>
        <end position="207"/>
    </location>
</feature>
<dbReference type="InterPro" id="IPR047817">
    <property type="entry name" value="ABC2_TM_bact-type"/>
</dbReference>
<dbReference type="InterPro" id="IPR000412">
    <property type="entry name" value="ABC_2_transport"/>
</dbReference>
<protein>
    <recommendedName>
        <fullName evidence="6">Transport permease protein</fullName>
    </recommendedName>
</protein>
<organism evidence="8 9">
    <name type="scientific">Sporichthya brevicatena</name>
    <dbReference type="NCBI Taxonomy" id="171442"/>
    <lineage>
        <taxon>Bacteria</taxon>
        <taxon>Bacillati</taxon>
        <taxon>Actinomycetota</taxon>
        <taxon>Actinomycetes</taxon>
        <taxon>Sporichthyales</taxon>
        <taxon>Sporichthyaceae</taxon>
        <taxon>Sporichthya</taxon>
    </lineage>
</organism>